<proteinExistence type="predicted"/>
<gene>
    <name evidence="2" type="ORF">F4556_007594</name>
</gene>
<feature type="compositionally biased region" description="Low complexity" evidence="1">
    <location>
        <begin position="142"/>
        <end position="173"/>
    </location>
</feature>
<reference evidence="2 3" key="1">
    <citation type="submission" date="2020-08" db="EMBL/GenBank/DDBJ databases">
        <title>Sequencing the genomes of 1000 actinobacteria strains.</title>
        <authorList>
            <person name="Klenk H.-P."/>
        </authorList>
    </citation>
    <scope>NUCLEOTIDE SEQUENCE [LARGE SCALE GENOMIC DNA]</scope>
    <source>
        <strain evidence="2 3">DSM 44786</strain>
    </source>
</reference>
<dbReference type="Proteomes" id="UP000573327">
    <property type="component" value="Unassembled WGS sequence"/>
</dbReference>
<evidence type="ECO:0000313" key="3">
    <source>
        <dbReference type="Proteomes" id="UP000573327"/>
    </source>
</evidence>
<feature type="region of interest" description="Disordered" evidence="1">
    <location>
        <begin position="351"/>
        <end position="409"/>
    </location>
</feature>
<evidence type="ECO:0000313" key="2">
    <source>
        <dbReference type="EMBL" id="MBB4951940.1"/>
    </source>
</evidence>
<feature type="region of interest" description="Disordered" evidence="1">
    <location>
        <begin position="244"/>
        <end position="284"/>
    </location>
</feature>
<name>A0A7W7SK42_9ACTN</name>
<feature type="compositionally biased region" description="Basic residues" evidence="1">
    <location>
        <begin position="117"/>
        <end position="132"/>
    </location>
</feature>
<protein>
    <submittedName>
        <fullName evidence="2">Uncharacterized protein</fullName>
    </submittedName>
</protein>
<comment type="caution">
    <text evidence="2">The sequence shown here is derived from an EMBL/GenBank/DDBJ whole genome shotgun (WGS) entry which is preliminary data.</text>
</comment>
<evidence type="ECO:0000256" key="1">
    <source>
        <dbReference type="SAM" id="MobiDB-lite"/>
    </source>
</evidence>
<accession>A0A7W7SK42</accession>
<dbReference type="AlphaFoldDB" id="A0A7W7SK42"/>
<feature type="region of interest" description="Disordered" evidence="1">
    <location>
        <begin position="17"/>
        <end position="228"/>
    </location>
</feature>
<keyword evidence="3" id="KW-1185">Reference proteome</keyword>
<sequence length="409" mass="43453">MILVSGRGWVVRAVTRVVPSADDSEPCHPRPPPPGQARRRLSPAPLRSTAETPRRVARPGADEPGGGGRARTPPRAAHRGDHPRARPLGQGRWPAAARAASTAPVPKRNDGGVRSGTARRFRNGTAHTRRAPPQRQPPHLPEPQQHPAVPTPASTTPTRSTRTTAQRSSRSSAGWLSPCADLRRSCCPGAVPRQPQEQPQGQLQGQPQEQRQGQPQGQPPAGPGRGLDGDVLVLVALVDVAERQSEGRGAPGVTATAPPRPRSRGGQPTAAGTGGGSSPRPPGRLLRRLLRELPTGLPRRLRTGLLRRLLRDSPGATQSPQVRAGATWPVERRLLLCGALPRRAVHLGCPVRPGGDQRAGGRGPPAGRRRQPTGRCTPPAAGVRTRGVRGAHPRVSWRDTPRTRDTCDG</sequence>
<feature type="compositionally biased region" description="Low complexity" evidence="1">
    <location>
        <begin position="192"/>
        <end position="216"/>
    </location>
</feature>
<organism evidence="2 3">
    <name type="scientific">Kitasatospora gansuensis</name>
    <dbReference type="NCBI Taxonomy" id="258050"/>
    <lineage>
        <taxon>Bacteria</taxon>
        <taxon>Bacillati</taxon>
        <taxon>Actinomycetota</taxon>
        <taxon>Actinomycetes</taxon>
        <taxon>Kitasatosporales</taxon>
        <taxon>Streptomycetaceae</taxon>
        <taxon>Kitasatospora</taxon>
    </lineage>
</organism>
<feature type="compositionally biased region" description="Basic and acidic residues" evidence="1">
    <location>
        <begin position="396"/>
        <end position="409"/>
    </location>
</feature>
<dbReference type="EMBL" id="JACHJR010000003">
    <property type="protein sequence ID" value="MBB4951940.1"/>
    <property type="molecule type" value="Genomic_DNA"/>
</dbReference>